<feature type="region of interest" description="Disordered" evidence="1">
    <location>
        <begin position="344"/>
        <end position="391"/>
    </location>
</feature>
<gene>
    <name evidence="2" type="ORF">C484_21147</name>
</gene>
<dbReference type="AlphaFoldDB" id="L9ZGD8"/>
<keyword evidence="3" id="KW-1185">Reference proteome</keyword>
<comment type="caution">
    <text evidence="2">The sequence shown here is derived from an EMBL/GenBank/DDBJ whole genome shotgun (WGS) entry which is preliminary data.</text>
</comment>
<dbReference type="OrthoDB" id="200217at2157"/>
<protein>
    <submittedName>
        <fullName evidence="2">Uncharacterized protein</fullName>
    </submittedName>
</protein>
<reference evidence="2 3" key="1">
    <citation type="journal article" date="2014" name="PLoS Genet.">
        <title>Phylogenetically driven sequencing of extremely halophilic archaea reveals strategies for static and dynamic osmo-response.</title>
        <authorList>
            <person name="Becker E.A."/>
            <person name="Seitzer P.M."/>
            <person name="Tritt A."/>
            <person name="Larsen D."/>
            <person name="Krusor M."/>
            <person name="Yao A.I."/>
            <person name="Wu D."/>
            <person name="Madern D."/>
            <person name="Eisen J.A."/>
            <person name="Darling A.E."/>
            <person name="Facciotti M.T."/>
        </authorList>
    </citation>
    <scope>NUCLEOTIDE SEQUENCE [LARGE SCALE GENOMIC DNA]</scope>
    <source>
        <strain evidence="2 3">DSM 12281</strain>
    </source>
</reference>
<dbReference type="EMBL" id="AOIL01000069">
    <property type="protein sequence ID" value="ELY85111.1"/>
    <property type="molecule type" value="Genomic_DNA"/>
</dbReference>
<proteinExistence type="predicted"/>
<organism evidence="2 3">
    <name type="scientific">Natrialba taiwanensis DSM 12281</name>
    <dbReference type="NCBI Taxonomy" id="1230458"/>
    <lineage>
        <taxon>Archaea</taxon>
        <taxon>Methanobacteriati</taxon>
        <taxon>Methanobacteriota</taxon>
        <taxon>Stenosarchaea group</taxon>
        <taxon>Halobacteria</taxon>
        <taxon>Halobacteriales</taxon>
        <taxon>Natrialbaceae</taxon>
        <taxon>Natrialba</taxon>
    </lineage>
</organism>
<evidence type="ECO:0000256" key="1">
    <source>
        <dbReference type="SAM" id="MobiDB-lite"/>
    </source>
</evidence>
<evidence type="ECO:0000313" key="3">
    <source>
        <dbReference type="Proteomes" id="UP000011648"/>
    </source>
</evidence>
<name>L9ZGD8_9EURY</name>
<sequence length="391" mass="40873">MTDNTPLTEYDISRRAALLGLLGIGATGSVGLGYVLHSPGSEDDPAVTVDATVSPADIVATTHGGDSEPIRIPGDTIELQIAYERFNRVRRNESEFDVTIGVRPSFADEREPLASGTLDIGETPSDVISRTLHSDGFDRSGIDLADHSAVSADYAEFALTERYERAETSVEIAVTVESKTYGTVASTTDTITVIVSRDAGLTVAAETLSEQLVVDGDAGGIDAMYFAGGELPITITYDDGADIETGTEISVSLLVRPEFAADFEPIAAGTIAVEPTPSRSATGYIRDGPMALAEHAAVSSSYAAFEPTGNAQAVTTLDAIVRAELDDRRAETTQHFVVVVTPTRKIVQTPDKPSAPSDPSDPDSPSKPPATRGVSAGGTIALDGAATTEPE</sequence>
<dbReference type="RefSeq" id="WP_006827794.1">
    <property type="nucleotide sequence ID" value="NZ_AOIL01000069.1"/>
</dbReference>
<dbReference type="PATRIC" id="fig|1230458.4.peg.4264"/>
<evidence type="ECO:0000313" key="2">
    <source>
        <dbReference type="EMBL" id="ELY85111.1"/>
    </source>
</evidence>
<dbReference type="Proteomes" id="UP000011648">
    <property type="component" value="Unassembled WGS sequence"/>
</dbReference>
<dbReference type="STRING" id="1230458.C484_21147"/>
<accession>L9ZGD8</accession>